<dbReference type="Proteomes" id="UP000265566">
    <property type="component" value="Chromosome 8"/>
</dbReference>
<sequence length="84" mass="9904">MCDWLQILRVCIYCTKKLGKVLLLEKSVPACVDSFWIATSCSWMVWFEKGDYCLLLFYRELMNHLSFCVGKQFIRHSRVSQSPC</sequence>
<protein>
    <submittedName>
        <fullName evidence="1">Uncharacterized protein</fullName>
    </submittedName>
</protein>
<dbReference type="EMBL" id="PSQE01000008">
    <property type="protein sequence ID" value="RHN39063.1"/>
    <property type="molecule type" value="Genomic_DNA"/>
</dbReference>
<organism evidence="1 2">
    <name type="scientific">Medicago truncatula</name>
    <name type="common">Barrel medic</name>
    <name type="synonym">Medicago tribuloides</name>
    <dbReference type="NCBI Taxonomy" id="3880"/>
    <lineage>
        <taxon>Eukaryota</taxon>
        <taxon>Viridiplantae</taxon>
        <taxon>Streptophyta</taxon>
        <taxon>Embryophyta</taxon>
        <taxon>Tracheophyta</taxon>
        <taxon>Spermatophyta</taxon>
        <taxon>Magnoliopsida</taxon>
        <taxon>eudicotyledons</taxon>
        <taxon>Gunneridae</taxon>
        <taxon>Pentapetalae</taxon>
        <taxon>rosids</taxon>
        <taxon>fabids</taxon>
        <taxon>Fabales</taxon>
        <taxon>Fabaceae</taxon>
        <taxon>Papilionoideae</taxon>
        <taxon>50 kb inversion clade</taxon>
        <taxon>NPAAA clade</taxon>
        <taxon>Hologalegina</taxon>
        <taxon>IRL clade</taxon>
        <taxon>Trifolieae</taxon>
        <taxon>Medicago</taxon>
    </lineage>
</organism>
<dbReference type="AlphaFoldDB" id="A0A396GE69"/>
<evidence type="ECO:0000313" key="2">
    <source>
        <dbReference type="Proteomes" id="UP000265566"/>
    </source>
</evidence>
<reference evidence="2" key="1">
    <citation type="journal article" date="2018" name="Nat. Plants">
        <title>Whole-genome landscape of Medicago truncatula symbiotic genes.</title>
        <authorList>
            <person name="Pecrix Y."/>
            <person name="Staton S.E."/>
            <person name="Sallet E."/>
            <person name="Lelandais-Briere C."/>
            <person name="Moreau S."/>
            <person name="Carrere S."/>
            <person name="Blein T."/>
            <person name="Jardinaud M.F."/>
            <person name="Latrasse D."/>
            <person name="Zouine M."/>
            <person name="Zahm M."/>
            <person name="Kreplak J."/>
            <person name="Mayjonade B."/>
            <person name="Satge C."/>
            <person name="Perez M."/>
            <person name="Cauet S."/>
            <person name="Marande W."/>
            <person name="Chantry-Darmon C."/>
            <person name="Lopez-Roques C."/>
            <person name="Bouchez O."/>
            <person name="Berard A."/>
            <person name="Debelle F."/>
            <person name="Munos S."/>
            <person name="Bendahmane A."/>
            <person name="Berges H."/>
            <person name="Niebel A."/>
            <person name="Buitink J."/>
            <person name="Frugier F."/>
            <person name="Benhamed M."/>
            <person name="Crespi M."/>
            <person name="Gouzy J."/>
            <person name="Gamas P."/>
        </authorList>
    </citation>
    <scope>NUCLEOTIDE SEQUENCE [LARGE SCALE GENOMIC DNA]</scope>
    <source>
        <strain evidence="2">cv. Jemalong A17</strain>
    </source>
</reference>
<proteinExistence type="predicted"/>
<dbReference type="Gramene" id="rna45055">
    <property type="protein sequence ID" value="RHN39063.1"/>
    <property type="gene ID" value="gene45055"/>
</dbReference>
<comment type="caution">
    <text evidence="1">The sequence shown here is derived from an EMBL/GenBank/DDBJ whole genome shotgun (WGS) entry which is preliminary data.</text>
</comment>
<accession>A0A396GE69</accession>
<evidence type="ECO:0000313" key="1">
    <source>
        <dbReference type="EMBL" id="RHN39063.1"/>
    </source>
</evidence>
<name>A0A396GE69_MEDTR</name>
<gene>
    <name evidence="1" type="ORF">MtrunA17_Chr8g0339831</name>
</gene>